<name>S7T1H7_9BACT</name>
<protein>
    <submittedName>
        <fullName evidence="1">L-2-amino-thiazoline-4-carboxylic acid hydrolase</fullName>
    </submittedName>
</protein>
<keyword evidence="2" id="KW-1185">Reference proteome</keyword>
<dbReference type="EMBL" id="ATHI01000032">
    <property type="protein sequence ID" value="EPR30396.1"/>
    <property type="molecule type" value="Genomic_DNA"/>
</dbReference>
<gene>
    <name evidence="1" type="ORF">dsat_1536</name>
</gene>
<comment type="caution">
    <text evidence="1">The sequence shown here is derived from an EMBL/GenBank/DDBJ whole genome shotgun (WGS) entry which is preliminary data.</text>
</comment>
<dbReference type="InterPro" id="IPR026002">
    <property type="entry name" value="ATC_hydrolase-like"/>
</dbReference>
<reference evidence="1 2" key="1">
    <citation type="journal article" date="2013" name="Genome Announc.">
        <title>Draft genome sequences for three mercury-methylating, sulfate-reducing bacteria.</title>
        <authorList>
            <person name="Brown S.D."/>
            <person name="Hurt R.A.Jr."/>
            <person name="Gilmour C.C."/>
            <person name="Elias D.A."/>
        </authorList>
    </citation>
    <scope>NUCLEOTIDE SEQUENCE [LARGE SCALE GENOMIC DNA]</scope>
    <source>
        <strain evidence="1 2">DSM 16529</strain>
    </source>
</reference>
<evidence type="ECO:0000313" key="1">
    <source>
        <dbReference type="EMBL" id="EPR30396.1"/>
    </source>
</evidence>
<dbReference type="STRING" id="1121439.dsat_1536"/>
<dbReference type="OrthoDB" id="9805176at2"/>
<organism evidence="1 2">
    <name type="scientific">Alkalidesulfovibrio alkalitolerans DSM 16529</name>
    <dbReference type="NCBI Taxonomy" id="1121439"/>
    <lineage>
        <taxon>Bacteria</taxon>
        <taxon>Pseudomonadati</taxon>
        <taxon>Thermodesulfobacteriota</taxon>
        <taxon>Desulfovibrionia</taxon>
        <taxon>Desulfovibrionales</taxon>
        <taxon>Desulfovibrionaceae</taxon>
        <taxon>Alkalidesulfovibrio</taxon>
    </lineage>
</organism>
<evidence type="ECO:0000313" key="2">
    <source>
        <dbReference type="Proteomes" id="UP000014975"/>
    </source>
</evidence>
<proteinExistence type="predicted"/>
<dbReference type="RefSeq" id="WP_020888232.1">
    <property type="nucleotide sequence ID" value="NZ_ATHI01000032.1"/>
</dbReference>
<dbReference type="Proteomes" id="UP000014975">
    <property type="component" value="Unassembled WGS sequence"/>
</dbReference>
<dbReference type="Pfam" id="PF14196">
    <property type="entry name" value="ATC_hydrolase"/>
    <property type="match status" value="1"/>
</dbReference>
<dbReference type="AlphaFoldDB" id="S7T1H7"/>
<dbReference type="GO" id="GO:0016787">
    <property type="term" value="F:hydrolase activity"/>
    <property type="evidence" value="ECO:0007669"/>
    <property type="project" value="UniProtKB-KW"/>
</dbReference>
<keyword evidence="1" id="KW-0378">Hydrolase</keyword>
<accession>S7T1H7</accession>
<dbReference type="eggNOG" id="COG2345">
    <property type="taxonomic scope" value="Bacteria"/>
</dbReference>
<dbReference type="PATRIC" id="fig|1121439.3.peg.2923"/>
<sequence length="157" mass="17646">MAAQNLTNLERRIIEAKALSSVFDILCARLDREQALSVICESTKRSAFDFGAAYARTAPDGPSLEHFATILDFWSAGDALRIAQVKLEEKSFSFKVTRCVYVERYREMGLADDLIYCLSCARDGAFAQAYSPCLSMERTQTISRGAPSCVFRFTWRT</sequence>